<dbReference type="AlphaFoldDB" id="A0AAV6VQW5"/>
<protein>
    <submittedName>
        <fullName evidence="1">Uncharacterized protein</fullName>
    </submittedName>
</protein>
<proteinExistence type="predicted"/>
<reference evidence="1 2" key="1">
    <citation type="journal article" date="2022" name="Nat. Ecol. Evol.">
        <title>A masculinizing supergene underlies an exaggerated male reproductive morph in a spider.</title>
        <authorList>
            <person name="Hendrickx F."/>
            <person name="De Corte Z."/>
            <person name="Sonet G."/>
            <person name="Van Belleghem S.M."/>
            <person name="Kostlbacher S."/>
            <person name="Vangestel C."/>
        </authorList>
    </citation>
    <scope>NUCLEOTIDE SEQUENCE [LARGE SCALE GENOMIC DNA]</scope>
    <source>
        <strain evidence="1">W744_W776</strain>
    </source>
</reference>
<keyword evidence="2" id="KW-1185">Reference proteome</keyword>
<name>A0AAV6VQW5_9ARAC</name>
<dbReference type="Proteomes" id="UP000827092">
    <property type="component" value="Unassembled WGS sequence"/>
</dbReference>
<evidence type="ECO:0000313" key="1">
    <source>
        <dbReference type="EMBL" id="KAG8199242.1"/>
    </source>
</evidence>
<gene>
    <name evidence="1" type="ORF">JTE90_003669</name>
</gene>
<sequence length="87" mass="9161">MIEPFAKHCPTPSLTTDLDEFHILSCLPTSKVSPIVATLSQRAFLTAPTAQTTNGKGLSNVAQSSAFMSPTAARFIVAGYFQGGVCL</sequence>
<dbReference type="EMBL" id="JAFNEN010000029">
    <property type="protein sequence ID" value="KAG8199242.1"/>
    <property type="molecule type" value="Genomic_DNA"/>
</dbReference>
<organism evidence="1 2">
    <name type="scientific">Oedothorax gibbosus</name>
    <dbReference type="NCBI Taxonomy" id="931172"/>
    <lineage>
        <taxon>Eukaryota</taxon>
        <taxon>Metazoa</taxon>
        <taxon>Ecdysozoa</taxon>
        <taxon>Arthropoda</taxon>
        <taxon>Chelicerata</taxon>
        <taxon>Arachnida</taxon>
        <taxon>Araneae</taxon>
        <taxon>Araneomorphae</taxon>
        <taxon>Entelegynae</taxon>
        <taxon>Araneoidea</taxon>
        <taxon>Linyphiidae</taxon>
        <taxon>Erigoninae</taxon>
        <taxon>Oedothorax</taxon>
    </lineage>
</organism>
<evidence type="ECO:0000313" key="2">
    <source>
        <dbReference type="Proteomes" id="UP000827092"/>
    </source>
</evidence>
<comment type="caution">
    <text evidence="1">The sequence shown here is derived from an EMBL/GenBank/DDBJ whole genome shotgun (WGS) entry which is preliminary data.</text>
</comment>
<accession>A0AAV6VQW5</accession>